<evidence type="ECO:0000256" key="5">
    <source>
        <dbReference type="ARBA" id="ARBA00022882"/>
    </source>
</evidence>
<dbReference type="Gene3D" id="1.10.287.70">
    <property type="match status" value="1"/>
</dbReference>
<keyword evidence="7 12" id="KW-1133">Transmembrane helix</keyword>
<gene>
    <name evidence="15" type="ORF">TTRE_0000400001</name>
</gene>
<dbReference type="PANTHER" id="PTHR11767:SF102">
    <property type="entry name" value="INWARDLY RECTIFYING POTASSIUM CHANNEL 1, ISOFORM F"/>
    <property type="match status" value="1"/>
</dbReference>
<dbReference type="InterPro" id="IPR014756">
    <property type="entry name" value="Ig_E-set"/>
</dbReference>
<name>A0A077Z5K3_TRITR</name>
<evidence type="ECO:0000259" key="13">
    <source>
        <dbReference type="Pfam" id="PF01007"/>
    </source>
</evidence>
<evidence type="ECO:0000256" key="6">
    <source>
        <dbReference type="ARBA" id="ARBA00022958"/>
    </source>
</evidence>
<keyword evidence="8 11" id="KW-0406">Ion transport</keyword>
<dbReference type="GO" id="GO:0005242">
    <property type="term" value="F:inward rectifier potassium channel activity"/>
    <property type="evidence" value="ECO:0007669"/>
    <property type="project" value="InterPro"/>
</dbReference>
<dbReference type="InterPro" id="IPR041647">
    <property type="entry name" value="IRK_C"/>
</dbReference>
<dbReference type="PRINTS" id="PR01320">
    <property type="entry name" value="KIRCHANNEL"/>
</dbReference>
<evidence type="ECO:0000256" key="7">
    <source>
        <dbReference type="ARBA" id="ARBA00022989"/>
    </source>
</evidence>
<protein>
    <submittedName>
        <fullName evidence="15">Inward rectifier potassium channel irk 1</fullName>
    </submittedName>
</protein>
<dbReference type="PANTHER" id="PTHR11767">
    <property type="entry name" value="INWARD RECTIFIER POTASSIUM CHANNEL"/>
    <property type="match status" value="1"/>
</dbReference>
<comment type="subcellular location">
    <subcellularLocation>
        <location evidence="1 11">Membrane</location>
        <topology evidence="1 11">Multi-pass membrane protein</topology>
    </subcellularLocation>
</comment>
<dbReference type="InterPro" id="IPR013518">
    <property type="entry name" value="K_chnl_inward-rec_Kir_cyto"/>
</dbReference>
<keyword evidence="9 12" id="KW-0472">Membrane</keyword>
<dbReference type="GO" id="GO:0034702">
    <property type="term" value="C:monoatomic ion channel complex"/>
    <property type="evidence" value="ECO:0007669"/>
    <property type="project" value="UniProtKB-KW"/>
</dbReference>
<evidence type="ECO:0000256" key="3">
    <source>
        <dbReference type="ARBA" id="ARBA00022538"/>
    </source>
</evidence>
<evidence type="ECO:0000313" key="15">
    <source>
        <dbReference type="EMBL" id="CDW55727.1"/>
    </source>
</evidence>
<dbReference type="Pfam" id="PF17655">
    <property type="entry name" value="IRK_C"/>
    <property type="match status" value="1"/>
</dbReference>
<organism evidence="15 16">
    <name type="scientific">Trichuris trichiura</name>
    <name type="common">Whipworm</name>
    <name type="synonym">Trichocephalus trichiurus</name>
    <dbReference type="NCBI Taxonomy" id="36087"/>
    <lineage>
        <taxon>Eukaryota</taxon>
        <taxon>Metazoa</taxon>
        <taxon>Ecdysozoa</taxon>
        <taxon>Nematoda</taxon>
        <taxon>Enoplea</taxon>
        <taxon>Dorylaimia</taxon>
        <taxon>Trichinellida</taxon>
        <taxon>Trichuridae</taxon>
        <taxon>Trichuris</taxon>
    </lineage>
</organism>
<keyword evidence="16" id="KW-1185">Reference proteome</keyword>
<keyword evidence="3 11" id="KW-0633">Potassium transport</keyword>
<keyword evidence="5 11" id="KW-0851">Voltage-gated channel</keyword>
<dbReference type="AlphaFoldDB" id="A0A077Z5K3"/>
<dbReference type="EMBL" id="HG805973">
    <property type="protein sequence ID" value="CDW55727.1"/>
    <property type="molecule type" value="Genomic_DNA"/>
</dbReference>
<keyword evidence="6 11" id="KW-0630">Potassium</keyword>
<dbReference type="STRING" id="36087.A0A077Z5K3"/>
<feature type="transmembrane region" description="Helical" evidence="12">
    <location>
        <begin position="46"/>
        <end position="69"/>
    </location>
</feature>
<evidence type="ECO:0000256" key="9">
    <source>
        <dbReference type="ARBA" id="ARBA00023136"/>
    </source>
</evidence>
<comment type="similarity">
    <text evidence="11">Belongs to the inward rectifier-type potassium channel (TC 1.A.2.1) family.</text>
</comment>
<evidence type="ECO:0000313" key="16">
    <source>
        <dbReference type="Proteomes" id="UP000030665"/>
    </source>
</evidence>
<keyword evidence="4 11" id="KW-0812">Transmembrane</keyword>
<sequence>MRKKHDVCYSRLLNKNGEYNLSAGNVEDSTWRLDTWNTLVEVKWRWCLLVFALSFVMSWLIFSVIYYYFARSHDSEWEPCLKNINSFASVFLYSLEAQHTIGFGFRYPTEQCSEVILVMGMQAMLGVVIQSLMVGVVFAKMTKPRNRAQTLLFSEYAVIARRDRNLCLSVRVGDMRKYKLANVKIHMMMIYKRAQIDGLKDLPMLAWPVIVYHVIDADSPLYHFKASDLYTARFEIILTLDGLISSTGCSTQASTSYLPSEILWGHRYEFEKLMTYQKKNGLFQLDYSKFHRTYPVLTPNLSAEDFGKYSDSIATKVGNT</sequence>
<dbReference type="GO" id="GO:0034765">
    <property type="term" value="P:regulation of monoatomic ion transmembrane transport"/>
    <property type="evidence" value="ECO:0007669"/>
    <property type="project" value="TreeGrafter"/>
</dbReference>
<evidence type="ECO:0000256" key="1">
    <source>
        <dbReference type="ARBA" id="ARBA00004141"/>
    </source>
</evidence>
<evidence type="ECO:0000256" key="12">
    <source>
        <dbReference type="SAM" id="Phobius"/>
    </source>
</evidence>
<dbReference type="SUPFAM" id="SSF81296">
    <property type="entry name" value="E set domains"/>
    <property type="match status" value="1"/>
</dbReference>
<evidence type="ECO:0000259" key="14">
    <source>
        <dbReference type="Pfam" id="PF17655"/>
    </source>
</evidence>
<keyword evidence="10 11" id="KW-0407">Ion channel</keyword>
<dbReference type="InterPro" id="IPR016449">
    <property type="entry name" value="K_chnl_inward-rec_Kir"/>
</dbReference>
<dbReference type="OrthoDB" id="273257at2759"/>
<reference evidence="15" key="2">
    <citation type="submission" date="2014-03" db="EMBL/GenBank/DDBJ databases">
        <title>The whipworm genome and dual-species transcriptomics of an intimate host-pathogen interaction.</title>
        <authorList>
            <person name="Foth B.J."/>
            <person name="Tsai I.J."/>
            <person name="Reid A.J."/>
            <person name="Bancroft A.J."/>
            <person name="Nichol S."/>
            <person name="Tracey A."/>
            <person name="Holroyd N."/>
            <person name="Cotton J.A."/>
            <person name="Stanley E.J."/>
            <person name="Zarowiecki M."/>
            <person name="Liu J.Z."/>
            <person name="Huckvale T."/>
            <person name="Cooper P.J."/>
            <person name="Grencis R.K."/>
            <person name="Berriman M."/>
        </authorList>
    </citation>
    <scope>NUCLEOTIDE SEQUENCE [LARGE SCALE GENOMIC DNA]</scope>
</reference>
<dbReference type="SUPFAM" id="SSF81324">
    <property type="entry name" value="Voltage-gated potassium channels"/>
    <property type="match status" value="1"/>
</dbReference>
<dbReference type="GO" id="GO:0005886">
    <property type="term" value="C:plasma membrane"/>
    <property type="evidence" value="ECO:0007669"/>
    <property type="project" value="TreeGrafter"/>
</dbReference>
<feature type="domain" description="Potassium channel inwardly rectifying transmembrane" evidence="13">
    <location>
        <begin position="14"/>
        <end position="144"/>
    </location>
</feature>
<dbReference type="InterPro" id="IPR040445">
    <property type="entry name" value="Kir_TM"/>
</dbReference>
<accession>A0A077Z5K3</accession>
<evidence type="ECO:0000256" key="11">
    <source>
        <dbReference type="RuleBase" id="RU003822"/>
    </source>
</evidence>
<feature type="transmembrane region" description="Helical" evidence="12">
    <location>
        <begin position="115"/>
        <end position="139"/>
    </location>
</feature>
<reference evidence="15" key="1">
    <citation type="submission" date="2014-01" db="EMBL/GenBank/DDBJ databases">
        <authorList>
            <person name="Aslett M."/>
        </authorList>
    </citation>
    <scope>NUCLEOTIDE SEQUENCE</scope>
</reference>
<feature type="domain" description="Inward rectifier potassium channel C-terminal" evidence="14">
    <location>
        <begin position="151"/>
        <end position="306"/>
    </location>
</feature>
<dbReference type="GO" id="GO:1990573">
    <property type="term" value="P:potassium ion import across plasma membrane"/>
    <property type="evidence" value="ECO:0007669"/>
    <property type="project" value="TreeGrafter"/>
</dbReference>
<evidence type="ECO:0000256" key="2">
    <source>
        <dbReference type="ARBA" id="ARBA00022448"/>
    </source>
</evidence>
<dbReference type="Pfam" id="PF01007">
    <property type="entry name" value="IRK"/>
    <property type="match status" value="1"/>
</dbReference>
<proteinExistence type="inferred from homology"/>
<dbReference type="Proteomes" id="UP000030665">
    <property type="component" value="Unassembled WGS sequence"/>
</dbReference>
<keyword evidence="2 11" id="KW-0813">Transport</keyword>
<dbReference type="Gene3D" id="2.60.40.1400">
    <property type="entry name" value="G protein-activated inward rectifier potassium channel 1"/>
    <property type="match status" value="1"/>
</dbReference>
<evidence type="ECO:0000256" key="8">
    <source>
        <dbReference type="ARBA" id="ARBA00023065"/>
    </source>
</evidence>
<evidence type="ECO:0000256" key="10">
    <source>
        <dbReference type="ARBA" id="ARBA00023303"/>
    </source>
</evidence>
<evidence type="ECO:0000256" key="4">
    <source>
        <dbReference type="ARBA" id="ARBA00022692"/>
    </source>
</evidence>